<dbReference type="PANTHER" id="PTHR10562">
    <property type="entry name" value="SMALL UBIQUITIN-RELATED MODIFIER"/>
    <property type="match status" value="1"/>
</dbReference>
<keyword evidence="1" id="KW-0539">Nucleus</keyword>
<name>A0ABR0DG97_9LAMI</name>
<evidence type="ECO:0000259" key="2">
    <source>
        <dbReference type="PROSITE" id="PS50053"/>
    </source>
</evidence>
<keyword evidence="4" id="KW-1185">Reference proteome</keyword>
<sequence length="98" mass="11090">MAKNSPSSSAESSHNTHVKIQIENEDRVFCYQIQRDARLLKLMKKYAERIGVDQKTIRFLYDGRRIKDSDTAESLEMEDDAVINALSEQSGGGTPRVT</sequence>
<dbReference type="Proteomes" id="UP001291926">
    <property type="component" value="Unassembled WGS sequence"/>
</dbReference>
<feature type="domain" description="Ubiquitin-like" evidence="2">
    <location>
        <begin position="16"/>
        <end position="92"/>
    </location>
</feature>
<evidence type="ECO:0000313" key="3">
    <source>
        <dbReference type="EMBL" id="KAK4487941.1"/>
    </source>
</evidence>
<evidence type="ECO:0000313" key="4">
    <source>
        <dbReference type="Proteomes" id="UP001291926"/>
    </source>
</evidence>
<dbReference type="Pfam" id="PF11976">
    <property type="entry name" value="Rad60-SLD"/>
    <property type="match status" value="1"/>
</dbReference>
<dbReference type="InterPro" id="IPR022617">
    <property type="entry name" value="Rad60/SUMO-like_dom"/>
</dbReference>
<dbReference type="PROSITE" id="PS50053">
    <property type="entry name" value="UBIQUITIN_2"/>
    <property type="match status" value="1"/>
</dbReference>
<protein>
    <recommendedName>
        <fullName evidence="1">Small ubiquitin-related modifier</fullName>
        <shortName evidence="1">SUMO</shortName>
    </recommendedName>
</protein>
<gene>
    <name evidence="3" type="ORF">RD792_003679</name>
</gene>
<comment type="caution">
    <text evidence="3">The sequence shown here is derived from an EMBL/GenBank/DDBJ whole genome shotgun (WGS) entry which is preliminary data.</text>
</comment>
<organism evidence="3 4">
    <name type="scientific">Penstemon davidsonii</name>
    <dbReference type="NCBI Taxonomy" id="160366"/>
    <lineage>
        <taxon>Eukaryota</taxon>
        <taxon>Viridiplantae</taxon>
        <taxon>Streptophyta</taxon>
        <taxon>Embryophyta</taxon>
        <taxon>Tracheophyta</taxon>
        <taxon>Spermatophyta</taxon>
        <taxon>Magnoliopsida</taxon>
        <taxon>eudicotyledons</taxon>
        <taxon>Gunneridae</taxon>
        <taxon>Pentapetalae</taxon>
        <taxon>asterids</taxon>
        <taxon>lamiids</taxon>
        <taxon>Lamiales</taxon>
        <taxon>Plantaginaceae</taxon>
        <taxon>Cheloneae</taxon>
        <taxon>Penstemon</taxon>
    </lineage>
</organism>
<comment type="similarity">
    <text evidence="1">Belongs to the ubiquitin family. SUMO subfamily.</text>
</comment>
<dbReference type="Gene3D" id="3.10.20.90">
    <property type="entry name" value="Phosphatidylinositol 3-kinase Catalytic Subunit, Chain A, domain 1"/>
    <property type="match status" value="1"/>
</dbReference>
<proteinExistence type="inferred from homology"/>
<dbReference type="InterPro" id="IPR029071">
    <property type="entry name" value="Ubiquitin-like_domsf"/>
</dbReference>
<dbReference type="InterPro" id="IPR000626">
    <property type="entry name" value="Ubiquitin-like_dom"/>
</dbReference>
<dbReference type="CDD" id="cd01763">
    <property type="entry name" value="Ubl_SUMO_like"/>
    <property type="match status" value="1"/>
</dbReference>
<keyword evidence="1" id="KW-0833">Ubl conjugation pathway</keyword>
<dbReference type="SUPFAM" id="SSF54236">
    <property type="entry name" value="Ubiquitin-like"/>
    <property type="match status" value="1"/>
</dbReference>
<reference evidence="3 4" key="1">
    <citation type="journal article" date="2023" name="bioRxiv">
        <title>Genome report: Whole genome sequence and annotation of Penstemon davidsonii.</title>
        <authorList>
            <person name="Ostevik K.L."/>
            <person name="Alabady M."/>
            <person name="Zhang M."/>
            <person name="Rausher M.D."/>
        </authorList>
    </citation>
    <scope>NUCLEOTIDE SEQUENCE [LARGE SCALE GENOMIC DNA]</scope>
    <source>
        <strain evidence="3">DNT005</strain>
        <tissue evidence="3">Whole leaf</tissue>
    </source>
</reference>
<comment type="subcellular location">
    <subcellularLocation>
        <location evidence="1">Nucleus</location>
    </subcellularLocation>
</comment>
<accession>A0ABR0DG97</accession>
<dbReference type="EMBL" id="JAYDYQ010001088">
    <property type="protein sequence ID" value="KAK4487941.1"/>
    <property type="molecule type" value="Genomic_DNA"/>
</dbReference>
<dbReference type="SMART" id="SM00213">
    <property type="entry name" value="UBQ"/>
    <property type="match status" value="1"/>
</dbReference>
<evidence type="ECO:0000256" key="1">
    <source>
        <dbReference type="RuleBase" id="RU361190"/>
    </source>
</evidence>